<dbReference type="KEGG" id="tpal:117653975"/>
<name>A0A6P9AKF2_THRPL</name>
<dbReference type="RefSeq" id="XP_034255951.1">
    <property type="nucleotide sequence ID" value="XM_034400060.1"/>
</dbReference>
<feature type="domain" description="AB hydrolase-1" evidence="5">
    <location>
        <begin position="256"/>
        <end position="373"/>
    </location>
</feature>
<evidence type="ECO:0000313" key="7">
    <source>
        <dbReference type="Proteomes" id="UP000515158"/>
    </source>
</evidence>
<dbReference type="GeneID" id="117653975"/>
<keyword evidence="3" id="KW-0443">Lipid metabolism</keyword>
<dbReference type="GO" id="GO:0047372">
    <property type="term" value="F:monoacylglycerol lipase activity"/>
    <property type="evidence" value="ECO:0007669"/>
    <property type="project" value="TreeGrafter"/>
</dbReference>
<dbReference type="FunCoup" id="A0A6P9AKF2">
    <property type="interactions" value="887"/>
</dbReference>
<dbReference type="InterPro" id="IPR000073">
    <property type="entry name" value="AB_hydrolase_1"/>
</dbReference>
<dbReference type="PANTHER" id="PTHR12277:SF72">
    <property type="entry name" value="BAT5L PROTEIN"/>
    <property type="match status" value="1"/>
</dbReference>
<keyword evidence="4" id="KW-0812">Transmembrane</keyword>
<gene>
    <name evidence="8" type="primary">LOC117653975</name>
</gene>
<protein>
    <submittedName>
        <fullName evidence="8">Phosphatidylserine lipase ABHD16A</fullName>
    </submittedName>
</protein>
<keyword evidence="4" id="KW-1133">Transmembrane helix</keyword>
<dbReference type="SUPFAM" id="SSF53474">
    <property type="entry name" value="alpha/beta-Hydrolases"/>
    <property type="match status" value="1"/>
</dbReference>
<dbReference type="OrthoDB" id="6412627at2759"/>
<dbReference type="InterPro" id="IPR054518">
    <property type="entry name" value="ABHD16_N"/>
</dbReference>
<dbReference type="InterPro" id="IPR029058">
    <property type="entry name" value="AB_hydrolase_fold"/>
</dbReference>
<feature type="transmembrane region" description="Helical" evidence="4">
    <location>
        <begin position="45"/>
        <end position="64"/>
    </location>
</feature>
<evidence type="ECO:0000259" key="6">
    <source>
        <dbReference type="Pfam" id="PF22990"/>
    </source>
</evidence>
<evidence type="ECO:0000256" key="2">
    <source>
        <dbReference type="ARBA" id="ARBA00022801"/>
    </source>
</evidence>
<keyword evidence="4" id="KW-0472">Membrane</keyword>
<dbReference type="AlphaFoldDB" id="A0A6P9AKF2"/>
<dbReference type="Pfam" id="PF22990">
    <property type="entry name" value="ABHD16_N"/>
    <property type="match status" value="1"/>
</dbReference>
<dbReference type="InParanoid" id="A0A6P9AKF2"/>
<dbReference type="GO" id="GO:0012505">
    <property type="term" value="C:endomembrane system"/>
    <property type="evidence" value="ECO:0007669"/>
    <property type="project" value="TreeGrafter"/>
</dbReference>
<dbReference type="Proteomes" id="UP000515158">
    <property type="component" value="Unplaced"/>
</dbReference>
<organism evidence="8">
    <name type="scientific">Thrips palmi</name>
    <name type="common">Melon thrips</name>
    <dbReference type="NCBI Taxonomy" id="161013"/>
    <lineage>
        <taxon>Eukaryota</taxon>
        <taxon>Metazoa</taxon>
        <taxon>Ecdysozoa</taxon>
        <taxon>Arthropoda</taxon>
        <taxon>Hexapoda</taxon>
        <taxon>Insecta</taxon>
        <taxon>Pterygota</taxon>
        <taxon>Neoptera</taxon>
        <taxon>Paraneoptera</taxon>
        <taxon>Thysanoptera</taxon>
        <taxon>Terebrantia</taxon>
        <taxon>Thripoidea</taxon>
        <taxon>Thripidae</taxon>
        <taxon>Thrips</taxon>
    </lineage>
</organism>
<feature type="domain" description="Phosphatidylserine Lipase ABHD16 N-terminal" evidence="6">
    <location>
        <begin position="6"/>
        <end position="133"/>
    </location>
</feature>
<dbReference type="Pfam" id="PF00561">
    <property type="entry name" value="Abhydrolase_1"/>
    <property type="match status" value="1"/>
</dbReference>
<dbReference type="Gene3D" id="3.40.50.1820">
    <property type="entry name" value="alpha/beta hydrolase"/>
    <property type="match status" value="1"/>
</dbReference>
<accession>A0A6P9AKF2</accession>
<evidence type="ECO:0000256" key="1">
    <source>
        <dbReference type="ARBA" id="ARBA00009709"/>
    </source>
</evidence>
<feature type="transmembrane region" description="Helical" evidence="4">
    <location>
        <begin position="76"/>
        <end position="97"/>
    </location>
</feature>
<comment type="similarity">
    <text evidence="1">Belongs to the AB hydrolase superfamily. ABHD16 family.</text>
</comment>
<dbReference type="PANTHER" id="PTHR12277">
    <property type="entry name" value="ALPHA/BETA HYDROLASE DOMAIN-CONTAINING PROTEIN"/>
    <property type="match status" value="1"/>
</dbReference>
<keyword evidence="7" id="KW-1185">Reference proteome</keyword>
<evidence type="ECO:0000256" key="3">
    <source>
        <dbReference type="ARBA" id="ARBA00023098"/>
    </source>
</evidence>
<sequence>MVSFKLIWQCLLAPRLIKIYGERTSQGAYQSNNLERWGDQVIHSLYVLMNVGLYTSPLLASILYRRGYLIIDSLITMAKVLTGLGLTLAAAYCLRGLGRANNVAYLEFQAALNAAARHLNKDTKKALSKYDFEFSGMPVDFKWNDSDSDESKQRLFVRKPSSRRSPVDQFISLPCQIAAYLAAHTFGIRMVYPGSISLLGYIMGPVLLEGRVKLVEENSGVRNKLLARDGNEIDSFFVDRRKRTHKGDMLVICSEGNAGFYELGIMVTPLEAGYSVLGWNHPGFGGSTGMPYPDQELNAMDVVMQFAIYGLNFPVENIILFGWSIGGYATSWAAMNYPDVNLVVLDASFDDILPLAIPRMPSTLEPLVRRTIRDYINLNIAEQLIKYPGQVMLIRRTDDEIICTEEMNLSTNRGNDLLVKLLKYRYPMLMTADVMRVVNEWLAVDVNGQNSLWQHHRVREDKKRLMQLFEESSGPFPLHIGEDLDTSTKIQLVLYLCKKYMLDLRSSHCTPLPASMFHPPTELVDEPPNFK</sequence>
<evidence type="ECO:0000259" key="5">
    <source>
        <dbReference type="Pfam" id="PF00561"/>
    </source>
</evidence>
<reference evidence="8" key="1">
    <citation type="submission" date="2025-08" db="UniProtKB">
        <authorList>
            <consortium name="RefSeq"/>
        </authorList>
    </citation>
    <scope>IDENTIFICATION</scope>
    <source>
        <tissue evidence="8">Total insect</tissue>
    </source>
</reference>
<dbReference type="GO" id="GO:0004620">
    <property type="term" value="F:phospholipase activity"/>
    <property type="evidence" value="ECO:0007669"/>
    <property type="project" value="TreeGrafter"/>
</dbReference>
<proteinExistence type="inferred from homology"/>
<dbReference type="GO" id="GO:0052651">
    <property type="term" value="P:monoacylglycerol catabolic process"/>
    <property type="evidence" value="ECO:0007669"/>
    <property type="project" value="TreeGrafter"/>
</dbReference>
<evidence type="ECO:0000313" key="8">
    <source>
        <dbReference type="RefSeq" id="XP_034255951.1"/>
    </source>
</evidence>
<dbReference type="FunFam" id="3.40.50.1820:FF:000074">
    <property type="entry name" value="Abhydrolase domain containing 16A"/>
    <property type="match status" value="1"/>
</dbReference>
<keyword evidence="2" id="KW-0378">Hydrolase</keyword>
<evidence type="ECO:0000256" key="4">
    <source>
        <dbReference type="SAM" id="Phobius"/>
    </source>
</evidence>
<dbReference type="GO" id="GO:0006660">
    <property type="term" value="P:phosphatidylserine catabolic process"/>
    <property type="evidence" value="ECO:0007669"/>
    <property type="project" value="TreeGrafter"/>
</dbReference>